<keyword evidence="3" id="KW-1185">Reference proteome</keyword>
<feature type="compositionally biased region" description="Polar residues" evidence="1">
    <location>
        <begin position="144"/>
        <end position="158"/>
    </location>
</feature>
<proteinExistence type="predicted"/>
<feature type="region of interest" description="Disordered" evidence="1">
    <location>
        <begin position="144"/>
        <end position="163"/>
    </location>
</feature>
<reference evidence="2" key="1">
    <citation type="submission" date="2022-08" db="EMBL/GenBank/DDBJ databases">
        <authorList>
            <consortium name="DOE Joint Genome Institute"/>
            <person name="Min B."/>
            <person name="Riley R."/>
            <person name="Sierra-Patev S."/>
            <person name="Naranjo-Ortiz M."/>
            <person name="Looney B."/>
            <person name="Konkel Z."/>
            <person name="Slot J.C."/>
            <person name="Sakamoto Y."/>
            <person name="Steenwyk J.L."/>
            <person name="Rokas A."/>
            <person name="Carro J."/>
            <person name="Camarero S."/>
            <person name="Ferreira P."/>
            <person name="Molpeceres G."/>
            <person name="Ruiz-Duenas F.J."/>
            <person name="Serrano A."/>
            <person name="Henrissat B."/>
            <person name="Drula E."/>
            <person name="Hughes K.W."/>
            <person name="Mata J.L."/>
            <person name="Ishikawa N.K."/>
            <person name="Vargas-Isla R."/>
            <person name="Ushijima S."/>
            <person name="Smith C.A."/>
            <person name="Ahrendt S."/>
            <person name="Andreopoulos W."/>
            <person name="He G."/>
            <person name="Labutti K."/>
            <person name="Lipzen A."/>
            <person name="Ng V."/>
            <person name="Sandor L."/>
            <person name="Barry K."/>
            <person name="Martinez A.T."/>
            <person name="Xiao Y."/>
            <person name="Gibbons J.G."/>
            <person name="Terashima K."/>
            <person name="Hibbett D.S."/>
            <person name="Grigoriev I.V."/>
        </authorList>
    </citation>
    <scope>NUCLEOTIDE SEQUENCE</scope>
    <source>
        <strain evidence="2">TFB9207</strain>
    </source>
</reference>
<evidence type="ECO:0000256" key="1">
    <source>
        <dbReference type="SAM" id="MobiDB-lite"/>
    </source>
</evidence>
<protein>
    <submittedName>
        <fullName evidence="2">Uncharacterized protein</fullName>
    </submittedName>
</protein>
<dbReference type="Proteomes" id="UP001163846">
    <property type="component" value="Unassembled WGS sequence"/>
</dbReference>
<comment type="caution">
    <text evidence="2">The sequence shown here is derived from an EMBL/GenBank/DDBJ whole genome shotgun (WGS) entry which is preliminary data.</text>
</comment>
<dbReference type="EMBL" id="MU806447">
    <property type="protein sequence ID" value="KAJ3835100.1"/>
    <property type="molecule type" value="Genomic_DNA"/>
</dbReference>
<name>A0AA38P2I4_9AGAR</name>
<sequence length="230" mass="24913">MPSLENKYSYFASPGNPRAGLTKKLAGRRLQTTTLHLLMPFYALLRPTQKQFPLPHLKNTMLYARPIVFAAILAATAARFSVMAVPVHSPSFASTATVATPQVRSVPRPSVTFGSVDMILRPRGMGFSKISSWTDSLKTGLSKASTNLSPQSDTTNASLGKGSNGLSLPVGSQSVRLVDTHSTISFRIISSFRMISPDNCLLRQRKGATWHTIHTRSISTSVASRGKTPL</sequence>
<accession>A0AA38P2I4</accession>
<evidence type="ECO:0000313" key="2">
    <source>
        <dbReference type="EMBL" id="KAJ3835100.1"/>
    </source>
</evidence>
<dbReference type="AlphaFoldDB" id="A0AA38P2I4"/>
<evidence type="ECO:0000313" key="3">
    <source>
        <dbReference type="Proteomes" id="UP001163846"/>
    </source>
</evidence>
<gene>
    <name evidence="2" type="ORF">F5878DRAFT_327664</name>
</gene>
<organism evidence="2 3">
    <name type="scientific">Lentinula raphanica</name>
    <dbReference type="NCBI Taxonomy" id="153919"/>
    <lineage>
        <taxon>Eukaryota</taxon>
        <taxon>Fungi</taxon>
        <taxon>Dikarya</taxon>
        <taxon>Basidiomycota</taxon>
        <taxon>Agaricomycotina</taxon>
        <taxon>Agaricomycetes</taxon>
        <taxon>Agaricomycetidae</taxon>
        <taxon>Agaricales</taxon>
        <taxon>Marasmiineae</taxon>
        <taxon>Omphalotaceae</taxon>
        <taxon>Lentinula</taxon>
    </lineage>
</organism>